<dbReference type="EMBL" id="ML732188">
    <property type="protein sequence ID" value="KAB8075906.1"/>
    <property type="molecule type" value="Genomic_DNA"/>
</dbReference>
<accession>A0A5N5X5G4</accession>
<keyword evidence="2" id="KW-1185">Reference proteome</keyword>
<protein>
    <submittedName>
        <fullName evidence="1">Uncharacterized protein</fullName>
    </submittedName>
</protein>
<name>A0A5N5X5G4_9EURO</name>
<reference evidence="1 2" key="1">
    <citation type="submission" date="2019-04" db="EMBL/GenBank/DDBJ databases">
        <title>Friends and foes A comparative genomics study of 23 Aspergillus species from section Flavi.</title>
        <authorList>
            <consortium name="DOE Joint Genome Institute"/>
            <person name="Kjaerbolling I."/>
            <person name="Vesth T."/>
            <person name="Frisvad J.C."/>
            <person name="Nybo J.L."/>
            <person name="Theobald S."/>
            <person name="Kildgaard S."/>
            <person name="Isbrandt T."/>
            <person name="Kuo A."/>
            <person name="Sato A."/>
            <person name="Lyhne E.K."/>
            <person name="Kogle M.E."/>
            <person name="Wiebenga A."/>
            <person name="Kun R.S."/>
            <person name="Lubbers R.J."/>
            <person name="Makela M.R."/>
            <person name="Barry K."/>
            <person name="Chovatia M."/>
            <person name="Clum A."/>
            <person name="Daum C."/>
            <person name="Haridas S."/>
            <person name="He G."/>
            <person name="LaButti K."/>
            <person name="Lipzen A."/>
            <person name="Mondo S."/>
            <person name="Riley R."/>
            <person name="Salamov A."/>
            <person name="Simmons B.A."/>
            <person name="Magnuson J.K."/>
            <person name="Henrissat B."/>
            <person name="Mortensen U.H."/>
            <person name="Larsen T.O."/>
            <person name="Devries R.P."/>
            <person name="Grigoriev I.V."/>
            <person name="Machida M."/>
            <person name="Baker S.E."/>
            <person name="Andersen M.R."/>
        </authorList>
    </citation>
    <scope>NUCLEOTIDE SEQUENCE [LARGE SCALE GENOMIC DNA]</scope>
    <source>
        <strain evidence="1 2">CBS 151.66</strain>
    </source>
</reference>
<evidence type="ECO:0000313" key="2">
    <source>
        <dbReference type="Proteomes" id="UP000326565"/>
    </source>
</evidence>
<dbReference type="AlphaFoldDB" id="A0A5N5X5G4"/>
<evidence type="ECO:0000313" key="1">
    <source>
        <dbReference type="EMBL" id="KAB8075906.1"/>
    </source>
</evidence>
<proteinExistence type="predicted"/>
<dbReference type="OrthoDB" id="4510089at2759"/>
<sequence>MTSPEILLDLFVPWQHLVSYFLCHAPADPIERGACADVWAAVEPTLTPYIRNFPRNIAVLQKFKEDCRANTELWKRSGCVFDFFDHDIDEPELSPCNPNNDELFQAADETVNADALITAFHSIGRLWNREMHASAAHIAALCHATCSTQDLRLQNFQPFNICNYDAWETPGLRLLPSTALQDWGLHLKNLPTLLIKVKQLDLWTGAVASSIFFTDGERTLPMLFKDLVNNLGEIIFDPFLA</sequence>
<organism evidence="1 2">
    <name type="scientific">Aspergillus leporis</name>
    <dbReference type="NCBI Taxonomy" id="41062"/>
    <lineage>
        <taxon>Eukaryota</taxon>
        <taxon>Fungi</taxon>
        <taxon>Dikarya</taxon>
        <taxon>Ascomycota</taxon>
        <taxon>Pezizomycotina</taxon>
        <taxon>Eurotiomycetes</taxon>
        <taxon>Eurotiomycetidae</taxon>
        <taxon>Eurotiales</taxon>
        <taxon>Aspergillaceae</taxon>
        <taxon>Aspergillus</taxon>
        <taxon>Aspergillus subgen. Circumdati</taxon>
    </lineage>
</organism>
<gene>
    <name evidence="1" type="ORF">BDV29DRAFT_155287</name>
</gene>
<dbReference type="Proteomes" id="UP000326565">
    <property type="component" value="Unassembled WGS sequence"/>
</dbReference>